<dbReference type="SUPFAM" id="SSF57884">
    <property type="entry name" value="Ada DNA repair protein, N-terminal domain (N-Ada 10)"/>
    <property type="match status" value="1"/>
</dbReference>
<name>A0A4R5DC80_9BACT</name>
<evidence type="ECO:0000313" key="4">
    <source>
        <dbReference type="Proteomes" id="UP000294850"/>
    </source>
</evidence>
<keyword evidence="1" id="KW-0010">Activator</keyword>
<dbReference type="GO" id="GO:0006355">
    <property type="term" value="P:regulation of DNA-templated transcription"/>
    <property type="evidence" value="ECO:0007669"/>
    <property type="project" value="InterPro"/>
</dbReference>
<dbReference type="Proteomes" id="UP000294850">
    <property type="component" value="Unassembled WGS sequence"/>
</dbReference>
<evidence type="ECO:0000259" key="2">
    <source>
        <dbReference type="Pfam" id="PF02805"/>
    </source>
</evidence>
<feature type="domain" description="Ada DNA repair metal-binding" evidence="2">
    <location>
        <begin position="32"/>
        <end position="74"/>
    </location>
</feature>
<organism evidence="3 4">
    <name type="scientific">Dyadobacter psychrotolerans</name>
    <dbReference type="NCBI Taxonomy" id="2541721"/>
    <lineage>
        <taxon>Bacteria</taxon>
        <taxon>Pseudomonadati</taxon>
        <taxon>Bacteroidota</taxon>
        <taxon>Cytophagia</taxon>
        <taxon>Cytophagales</taxon>
        <taxon>Spirosomataceae</taxon>
        <taxon>Dyadobacter</taxon>
    </lineage>
</organism>
<evidence type="ECO:0000313" key="3">
    <source>
        <dbReference type="EMBL" id="TDE11299.1"/>
    </source>
</evidence>
<dbReference type="InterPro" id="IPR004026">
    <property type="entry name" value="Ada_DNA_repair_Zn-bd"/>
</dbReference>
<sequence length="85" mass="9741">MIKHVDLGKSKSCRKSKLASLIRHGEVRLAGYSKGKIYGLLSCSSGKRMKIENRVFFRDEDEALANDYRPCGNCLKDKYSIWKNQ</sequence>
<reference evidence="3 4" key="1">
    <citation type="submission" date="2019-03" db="EMBL/GenBank/DDBJ databases">
        <title>Dyadobacter AR-3-6 sp. nov., isolated from arctic soil.</title>
        <authorList>
            <person name="Chaudhary D.K."/>
        </authorList>
    </citation>
    <scope>NUCLEOTIDE SEQUENCE [LARGE SCALE GENOMIC DNA]</scope>
    <source>
        <strain evidence="3 4">AR-3-6</strain>
    </source>
</reference>
<accession>A0A4R5DC80</accession>
<dbReference type="AlphaFoldDB" id="A0A4R5DC80"/>
<dbReference type="InterPro" id="IPR035451">
    <property type="entry name" value="Ada-like_dom_sf"/>
</dbReference>
<dbReference type="GO" id="GO:0008168">
    <property type="term" value="F:methyltransferase activity"/>
    <property type="evidence" value="ECO:0007669"/>
    <property type="project" value="InterPro"/>
</dbReference>
<dbReference type="Pfam" id="PF02805">
    <property type="entry name" value="Ada_Zn_binding"/>
    <property type="match status" value="1"/>
</dbReference>
<proteinExistence type="predicted"/>
<dbReference type="GO" id="GO:0008270">
    <property type="term" value="F:zinc ion binding"/>
    <property type="evidence" value="ECO:0007669"/>
    <property type="project" value="InterPro"/>
</dbReference>
<dbReference type="GO" id="GO:0003677">
    <property type="term" value="F:DNA binding"/>
    <property type="evidence" value="ECO:0007669"/>
    <property type="project" value="InterPro"/>
</dbReference>
<protein>
    <submittedName>
        <fullName evidence="3">Metal-binding protein</fullName>
    </submittedName>
</protein>
<gene>
    <name evidence="3" type="ORF">E0F88_25645</name>
</gene>
<dbReference type="RefSeq" id="WP_131961146.1">
    <property type="nucleotide sequence ID" value="NZ_SMFL01000012.1"/>
</dbReference>
<keyword evidence="4" id="KW-1185">Reference proteome</keyword>
<dbReference type="EMBL" id="SMFL01000012">
    <property type="protein sequence ID" value="TDE11299.1"/>
    <property type="molecule type" value="Genomic_DNA"/>
</dbReference>
<dbReference type="GO" id="GO:0006281">
    <property type="term" value="P:DNA repair"/>
    <property type="evidence" value="ECO:0007669"/>
    <property type="project" value="InterPro"/>
</dbReference>
<dbReference type="Gene3D" id="3.40.10.10">
    <property type="entry name" value="DNA Methylphosphotriester Repair Domain"/>
    <property type="match status" value="1"/>
</dbReference>
<dbReference type="OrthoDB" id="894286at2"/>
<evidence type="ECO:0000256" key="1">
    <source>
        <dbReference type="ARBA" id="ARBA00023159"/>
    </source>
</evidence>
<comment type="caution">
    <text evidence="3">The sequence shown here is derived from an EMBL/GenBank/DDBJ whole genome shotgun (WGS) entry which is preliminary data.</text>
</comment>